<dbReference type="FunFam" id="1.10.10.10:FF:000079">
    <property type="entry name" value="GntR family transcriptional regulator"/>
    <property type="match status" value="1"/>
</dbReference>
<dbReference type="PROSITE" id="PS50949">
    <property type="entry name" value="HTH_GNTR"/>
    <property type="match status" value="1"/>
</dbReference>
<dbReference type="InterPro" id="IPR050679">
    <property type="entry name" value="Bact_HTH_transcr_reg"/>
</dbReference>
<reference evidence="7 8" key="1">
    <citation type="submission" date="2018-06" db="EMBL/GenBank/DDBJ databases">
        <title>Genomic Encyclopedia of Type Strains, Phase IV (KMG-IV): sequencing the most valuable type-strain genomes for metagenomic binning, comparative biology and taxonomic classification.</title>
        <authorList>
            <person name="Goeker M."/>
        </authorList>
    </citation>
    <scope>NUCLEOTIDE SEQUENCE [LARGE SCALE GENOMIC DNA]</scope>
    <source>
        <strain evidence="7 8">DSM 24875</strain>
    </source>
</reference>
<evidence type="ECO:0000256" key="3">
    <source>
        <dbReference type="ARBA" id="ARBA00023163"/>
    </source>
</evidence>
<organism evidence="7 8">
    <name type="scientific">Roseiarcus fermentans</name>
    <dbReference type="NCBI Taxonomy" id="1473586"/>
    <lineage>
        <taxon>Bacteria</taxon>
        <taxon>Pseudomonadati</taxon>
        <taxon>Pseudomonadota</taxon>
        <taxon>Alphaproteobacteria</taxon>
        <taxon>Hyphomicrobiales</taxon>
        <taxon>Roseiarcaceae</taxon>
        <taxon>Roseiarcus</taxon>
    </lineage>
</organism>
<dbReference type="Pfam" id="PF07702">
    <property type="entry name" value="UTRA"/>
    <property type="match status" value="1"/>
</dbReference>
<dbReference type="CDD" id="cd07377">
    <property type="entry name" value="WHTH_GntR"/>
    <property type="match status" value="1"/>
</dbReference>
<proteinExistence type="predicted"/>
<dbReference type="SUPFAM" id="SSF46785">
    <property type="entry name" value="Winged helix' DNA-binding domain"/>
    <property type="match status" value="1"/>
</dbReference>
<comment type="caution">
    <text evidence="7">The sequence shown here is derived from an EMBL/GenBank/DDBJ whole genome shotgun (WGS) entry which is preliminary data.</text>
</comment>
<evidence type="ECO:0000313" key="7">
    <source>
        <dbReference type="EMBL" id="RBP11169.1"/>
    </source>
</evidence>
<dbReference type="InterPro" id="IPR010248">
    <property type="entry name" value="His_ut_repres"/>
</dbReference>
<dbReference type="GO" id="GO:0003700">
    <property type="term" value="F:DNA-binding transcription factor activity"/>
    <property type="evidence" value="ECO:0007669"/>
    <property type="project" value="UniProtKB-UniRule"/>
</dbReference>
<dbReference type="InterPro" id="IPR028978">
    <property type="entry name" value="Chorismate_lyase_/UTRA_dom_sf"/>
</dbReference>
<evidence type="ECO:0000259" key="6">
    <source>
        <dbReference type="PROSITE" id="PS50949"/>
    </source>
</evidence>
<dbReference type="SMART" id="SM00345">
    <property type="entry name" value="HTH_GNTR"/>
    <property type="match status" value="1"/>
</dbReference>
<protein>
    <recommendedName>
        <fullName evidence="4">Histidine utilization repressor</fullName>
    </recommendedName>
</protein>
<feature type="region of interest" description="Disordered" evidence="5">
    <location>
        <begin position="1"/>
        <end position="28"/>
    </location>
</feature>
<dbReference type="Proteomes" id="UP000253529">
    <property type="component" value="Unassembled WGS sequence"/>
</dbReference>
<dbReference type="AlphaFoldDB" id="A0A366FBP2"/>
<sequence>MTARRVSAHSADDAAPVPAEGPDSGRSASLHSRIIADIETKILNGEWPPGHRIPYEHELTDQYGCSRMTVSKALTELARAGLIVRRRKAGSFVTRPHVQSALLEIRDVASDVAALGLPYGFALIERRRRRASQADRDRIAVPPGAPLLAIVCRHDAGARPFCYEDRLINLAAVPSAAEEPFTATPPGAWLAAQQPWTAAEHRIRAAAADRDLARVLRLVEGAPCLVVERRTWMAGQPVTQVTLAYPAAAHELVASFTPSTS</sequence>
<dbReference type="NCBIfam" id="TIGR02018">
    <property type="entry name" value="his_ut_repres"/>
    <property type="match status" value="1"/>
</dbReference>
<evidence type="ECO:0000256" key="4">
    <source>
        <dbReference type="NCBIfam" id="TIGR02018"/>
    </source>
</evidence>
<dbReference type="SMART" id="SM00866">
    <property type="entry name" value="UTRA"/>
    <property type="match status" value="1"/>
</dbReference>
<keyword evidence="8" id="KW-1185">Reference proteome</keyword>
<evidence type="ECO:0000256" key="2">
    <source>
        <dbReference type="ARBA" id="ARBA00023125"/>
    </source>
</evidence>
<name>A0A366FBP2_9HYPH</name>
<dbReference type="EMBL" id="QNRK01000017">
    <property type="protein sequence ID" value="RBP11169.1"/>
    <property type="molecule type" value="Genomic_DNA"/>
</dbReference>
<dbReference type="GO" id="GO:0003677">
    <property type="term" value="F:DNA binding"/>
    <property type="evidence" value="ECO:0007669"/>
    <property type="project" value="UniProtKB-UniRule"/>
</dbReference>
<dbReference type="PRINTS" id="PR00035">
    <property type="entry name" value="HTHGNTR"/>
</dbReference>
<dbReference type="InterPro" id="IPR036388">
    <property type="entry name" value="WH-like_DNA-bd_sf"/>
</dbReference>
<dbReference type="GO" id="GO:0045892">
    <property type="term" value="P:negative regulation of DNA-templated transcription"/>
    <property type="evidence" value="ECO:0007669"/>
    <property type="project" value="UniProtKB-UniRule"/>
</dbReference>
<dbReference type="InterPro" id="IPR036390">
    <property type="entry name" value="WH_DNA-bd_sf"/>
</dbReference>
<dbReference type="Gene3D" id="1.10.10.10">
    <property type="entry name" value="Winged helix-like DNA-binding domain superfamily/Winged helix DNA-binding domain"/>
    <property type="match status" value="1"/>
</dbReference>
<evidence type="ECO:0000256" key="5">
    <source>
        <dbReference type="SAM" id="MobiDB-lite"/>
    </source>
</evidence>
<accession>A0A366FBP2</accession>
<evidence type="ECO:0000256" key="1">
    <source>
        <dbReference type="ARBA" id="ARBA00023015"/>
    </source>
</evidence>
<dbReference type="PANTHER" id="PTHR44846">
    <property type="entry name" value="MANNOSYL-D-GLYCERATE TRANSPORT/METABOLISM SYSTEM REPRESSOR MNGR-RELATED"/>
    <property type="match status" value="1"/>
</dbReference>
<feature type="domain" description="HTH gntR-type" evidence="6">
    <location>
        <begin position="28"/>
        <end position="96"/>
    </location>
</feature>
<keyword evidence="2" id="KW-0238">DNA-binding</keyword>
<dbReference type="InterPro" id="IPR011663">
    <property type="entry name" value="UTRA"/>
</dbReference>
<dbReference type="SUPFAM" id="SSF64288">
    <property type="entry name" value="Chorismate lyase-like"/>
    <property type="match status" value="1"/>
</dbReference>
<keyword evidence="3" id="KW-0804">Transcription</keyword>
<gene>
    <name evidence="7" type="ORF">DFR50_11755</name>
</gene>
<dbReference type="PANTHER" id="PTHR44846:SF16">
    <property type="entry name" value="TRANSCRIPTIONAL REGULATOR PHNF-RELATED"/>
    <property type="match status" value="1"/>
</dbReference>
<dbReference type="InterPro" id="IPR000524">
    <property type="entry name" value="Tscrpt_reg_HTH_GntR"/>
</dbReference>
<dbReference type="Gene3D" id="3.40.1410.10">
    <property type="entry name" value="Chorismate lyase-like"/>
    <property type="match status" value="1"/>
</dbReference>
<dbReference type="GO" id="GO:0006547">
    <property type="term" value="P:L-histidine metabolic process"/>
    <property type="evidence" value="ECO:0007669"/>
    <property type="project" value="UniProtKB-UniRule"/>
</dbReference>
<evidence type="ECO:0000313" key="8">
    <source>
        <dbReference type="Proteomes" id="UP000253529"/>
    </source>
</evidence>
<dbReference type="Pfam" id="PF00392">
    <property type="entry name" value="GntR"/>
    <property type="match status" value="1"/>
</dbReference>
<keyword evidence="1" id="KW-0805">Transcription regulation</keyword>